<proteinExistence type="predicted"/>
<evidence type="ECO:0000313" key="2">
    <source>
        <dbReference type="EMBL" id="JAT55982.1"/>
    </source>
</evidence>
<keyword evidence="2" id="KW-0489">Methyltransferase</keyword>
<gene>
    <name evidence="2" type="primary">TRM5_1</name>
    <name evidence="2" type="ORF">g.17015</name>
</gene>
<feature type="region of interest" description="Disordered" evidence="1">
    <location>
        <begin position="19"/>
        <end position="38"/>
    </location>
</feature>
<name>A0A1D1YMX3_9ARAE</name>
<evidence type="ECO:0000256" key="1">
    <source>
        <dbReference type="SAM" id="MobiDB-lite"/>
    </source>
</evidence>
<organism evidence="2">
    <name type="scientific">Anthurium amnicola</name>
    <dbReference type="NCBI Taxonomy" id="1678845"/>
    <lineage>
        <taxon>Eukaryota</taxon>
        <taxon>Viridiplantae</taxon>
        <taxon>Streptophyta</taxon>
        <taxon>Embryophyta</taxon>
        <taxon>Tracheophyta</taxon>
        <taxon>Spermatophyta</taxon>
        <taxon>Magnoliopsida</taxon>
        <taxon>Liliopsida</taxon>
        <taxon>Araceae</taxon>
        <taxon>Pothoideae</taxon>
        <taxon>Potheae</taxon>
        <taxon>Anthurium</taxon>
    </lineage>
</organism>
<accession>A0A1D1YMX3</accession>
<keyword evidence="2" id="KW-0808">Transferase</keyword>
<dbReference type="GO" id="GO:0008168">
    <property type="term" value="F:methyltransferase activity"/>
    <property type="evidence" value="ECO:0007669"/>
    <property type="project" value="UniProtKB-KW"/>
</dbReference>
<reference evidence="2" key="1">
    <citation type="submission" date="2015-07" db="EMBL/GenBank/DDBJ databases">
        <title>Transcriptome Assembly of Anthurium amnicola.</title>
        <authorList>
            <person name="Suzuki J."/>
        </authorList>
    </citation>
    <scope>NUCLEOTIDE SEQUENCE</scope>
</reference>
<dbReference type="AlphaFoldDB" id="A0A1D1YMX3"/>
<protein>
    <submittedName>
        <fullName evidence="2">tRNA (Guanine(37)-N1)-methyltransferase</fullName>
    </submittedName>
</protein>
<dbReference type="EMBL" id="GDJX01011954">
    <property type="protein sequence ID" value="JAT55982.1"/>
    <property type="molecule type" value="Transcribed_RNA"/>
</dbReference>
<dbReference type="GO" id="GO:0032259">
    <property type="term" value="P:methylation"/>
    <property type="evidence" value="ECO:0007669"/>
    <property type="project" value="UniProtKB-KW"/>
</dbReference>
<sequence>MFSGVKTILGKRKEKNIVQKENKKNVARKKKTKDKNLEVEEPDDGIDISCIAILKQEPLEGKLLLEPVRELSRKHPKDWDYNDLMPIIKLLAGRPFIDGKGDNREGAFAFDTIKLDFDSYLEKHDDIRGLIDPTYVIADIGAIVNPNFLLNNYPQTVPLPVNFGGTNYIWTFAGRNRLVDATHLIGWIQCADPGINVFRFDTTSPAMQY</sequence>